<feature type="transmembrane region" description="Helical" evidence="1">
    <location>
        <begin position="107"/>
        <end position="124"/>
    </location>
</feature>
<gene>
    <name evidence="2" type="ORF">METZ01_LOCUS434231</name>
</gene>
<proteinExistence type="predicted"/>
<accession>A0A382YDJ7</accession>
<name>A0A382YDJ7_9ZZZZ</name>
<organism evidence="2">
    <name type="scientific">marine metagenome</name>
    <dbReference type="NCBI Taxonomy" id="408172"/>
    <lineage>
        <taxon>unclassified sequences</taxon>
        <taxon>metagenomes</taxon>
        <taxon>ecological metagenomes</taxon>
    </lineage>
</organism>
<keyword evidence="1" id="KW-1133">Transmembrane helix</keyword>
<keyword evidence="1" id="KW-0472">Membrane</keyword>
<evidence type="ECO:0000256" key="1">
    <source>
        <dbReference type="SAM" id="Phobius"/>
    </source>
</evidence>
<evidence type="ECO:0008006" key="3">
    <source>
        <dbReference type="Google" id="ProtNLM"/>
    </source>
</evidence>
<keyword evidence="1" id="KW-0812">Transmembrane</keyword>
<reference evidence="2" key="1">
    <citation type="submission" date="2018-05" db="EMBL/GenBank/DDBJ databases">
        <authorList>
            <person name="Lanie J.A."/>
            <person name="Ng W.-L."/>
            <person name="Kazmierczak K.M."/>
            <person name="Andrzejewski T.M."/>
            <person name="Davidsen T.M."/>
            <person name="Wayne K.J."/>
            <person name="Tettelin H."/>
            <person name="Glass J.I."/>
            <person name="Rusch D."/>
            <person name="Podicherti R."/>
            <person name="Tsui H.-C.T."/>
            <person name="Winkler M.E."/>
        </authorList>
    </citation>
    <scope>NUCLEOTIDE SEQUENCE</scope>
</reference>
<sequence length="126" mass="13373">MLGLIILVGFLQSWSIALSILCFCLISAVMTMGANIQWGYAGLINFGIMGYTALGGLAAVLVSVPPVKEAWQVGGLNMILCVFVIAAIVFSIRVILKKFEKSNKRNYGIAAVVASGLILLRLISGP</sequence>
<dbReference type="AlphaFoldDB" id="A0A382YDJ7"/>
<protein>
    <recommendedName>
        <fullName evidence="3">Branched-chain amino acid ABC transporter permease</fullName>
    </recommendedName>
</protein>
<feature type="transmembrane region" description="Helical" evidence="1">
    <location>
        <begin position="76"/>
        <end position="95"/>
    </location>
</feature>
<feature type="transmembrane region" description="Helical" evidence="1">
    <location>
        <begin position="42"/>
        <end position="64"/>
    </location>
</feature>
<evidence type="ECO:0000313" key="2">
    <source>
        <dbReference type="EMBL" id="SVD81377.1"/>
    </source>
</evidence>
<feature type="transmembrane region" description="Helical" evidence="1">
    <location>
        <begin position="6"/>
        <end position="30"/>
    </location>
</feature>
<dbReference type="EMBL" id="UINC01174983">
    <property type="protein sequence ID" value="SVD81377.1"/>
    <property type="molecule type" value="Genomic_DNA"/>
</dbReference>
<feature type="non-terminal residue" evidence="2">
    <location>
        <position position="126"/>
    </location>
</feature>